<sequence>MTNNHTLLRTNLRLEIVVEVFLDRNAVVETTRRVVVEVFLGGNATVETTRGGKITEINNRVNLYLRLEVVVEVFLGGNSTVETTRG</sequence>
<feature type="non-terminal residue" evidence="1">
    <location>
        <position position="86"/>
    </location>
</feature>
<evidence type="ECO:0000313" key="2">
    <source>
        <dbReference type="Proteomes" id="UP000789405"/>
    </source>
</evidence>
<proteinExistence type="predicted"/>
<dbReference type="Proteomes" id="UP000789405">
    <property type="component" value="Unassembled WGS sequence"/>
</dbReference>
<evidence type="ECO:0000313" key="1">
    <source>
        <dbReference type="EMBL" id="CAG8748219.1"/>
    </source>
</evidence>
<dbReference type="AlphaFoldDB" id="A0A9N9IRD1"/>
<organism evidence="1 2">
    <name type="scientific">Dentiscutata erythropus</name>
    <dbReference type="NCBI Taxonomy" id="1348616"/>
    <lineage>
        <taxon>Eukaryota</taxon>
        <taxon>Fungi</taxon>
        <taxon>Fungi incertae sedis</taxon>
        <taxon>Mucoromycota</taxon>
        <taxon>Glomeromycotina</taxon>
        <taxon>Glomeromycetes</taxon>
        <taxon>Diversisporales</taxon>
        <taxon>Gigasporaceae</taxon>
        <taxon>Dentiscutata</taxon>
    </lineage>
</organism>
<name>A0A9N9IRD1_9GLOM</name>
<gene>
    <name evidence="1" type="ORF">DERYTH_LOCUS16635</name>
</gene>
<comment type="caution">
    <text evidence="1">The sequence shown here is derived from an EMBL/GenBank/DDBJ whole genome shotgun (WGS) entry which is preliminary data.</text>
</comment>
<reference evidence="1" key="1">
    <citation type="submission" date="2021-06" db="EMBL/GenBank/DDBJ databases">
        <authorList>
            <person name="Kallberg Y."/>
            <person name="Tangrot J."/>
            <person name="Rosling A."/>
        </authorList>
    </citation>
    <scope>NUCLEOTIDE SEQUENCE</scope>
    <source>
        <strain evidence="1">MA453B</strain>
    </source>
</reference>
<keyword evidence="2" id="KW-1185">Reference proteome</keyword>
<dbReference type="EMBL" id="CAJVPY010014758">
    <property type="protein sequence ID" value="CAG8748219.1"/>
    <property type="molecule type" value="Genomic_DNA"/>
</dbReference>
<accession>A0A9N9IRD1</accession>
<protein>
    <submittedName>
        <fullName evidence="1">15943_t:CDS:1</fullName>
    </submittedName>
</protein>